<dbReference type="InterPro" id="IPR029386">
    <property type="entry name" value="TMEM169"/>
</dbReference>
<accession>A0A131XRH1</accession>
<feature type="transmembrane region" description="Helical" evidence="2">
    <location>
        <begin position="230"/>
        <end position="253"/>
    </location>
</feature>
<reference evidence="3" key="1">
    <citation type="submission" date="2016-02" db="EMBL/GenBank/DDBJ databases">
        <title>RNAseq analyses of the midgut from blood- or serum-fed Ixodes ricinus ticks.</title>
        <authorList>
            <person name="Perner J."/>
            <person name="Provaznik J."/>
            <person name="Schrenkova J."/>
            <person name="Urbanova V."/>
            <person name="Ribeiro J.M."/>
            <person name="Kopacek P."/>
        </authorList>
    </citation>
    <scope>NUCLEOTIDE SEQUENCE</scope>
    <source>
        <tissue evidence="3">Gut</tissue>
    </source>
</reference>
<dbReference type="PANTHER" id="PTHR31777">
    <property type="entry name" value="TRANSMEMBRANE PROTEIN 169"/>
    <property type="match status" value="1"/>
</dbReference>
<keyword evidence="2" id="KW-1133">Transmembrane helix</keyword>
<keyword evidence="2" id="KW-0472">Membrane</keyword>
<name>A0A131XRH1_IXORI</name>
<evidence type="ECO:0000256" key="1">
    <source>
        <dbReference type="SAM" id="MobiDB-lite"/>
    </source>
</evidence>
<feature type="compositionally biased region" description="Polar residues" evidence="1">
    <location>
        <begin position="18"/>
        <end position="44"/>
    </location>
</feature>
<dbReference type="PANTHER" id="PTHR31777:SF0">
    <property type="entry name" value="TRANSMEMBRANE PROTEIN 169"/>
    <property type="match status" value="1"/>
</dbReference>
<feature type="transmembrane region" description="Helical" evidence="2">
    <location>
        <begin position="182"/>
        <end position="210"/>
    </location>
</feature>
<evidence type="ECO:0000256" key="2">
    <source>
        <dbReference type="SAM" id="Phobius"/>
    </source>
</evidence>
<dbReference type="EMBL" id="GEFM01006824">
    <property type="protein sequence ID" value="JAP68972.1"/>
    <property type="molecule type" value="mRNA"/>
</dbReference>
<evidence type="ECO:0000313" key="3">
    <source>
        <dbReference type="EMBL" id="JAP68972.1"/>
    </source>
</evidence>
<feature type="compositionally biased region" description="Polar residues" evidence="1">
    <location>
        <begin position="89"/>
        <end position="117"/>
    </location>
</feature>
<dbReference type="Pfam" id="PF15052">
    <property type="entry name" value="TMEM169"/>
    <property type="match status" value="1"/>
</dbReference>
<keyword evidence="2" id="KW-0812">Transmembrane</keyword>
<organism evidence="3">
    <name type="scientific">Ixodes ricinus</name>
    <name type="common">Common tick</name>
    <name type="synonym">Acarus ricinus</name>
    <dbReference type="NCBI Taxonomy" id="34613"/>
    <lineage>
        <taxon>Eukaryota</taxon>
        <taxon>Metazoa</taxon>
        <taxon>Ecdysozoa</taxon>
        <taxon>Arthropoda</taxon>
        <taxon>Chelicerata</taxon>
        <taxon>Arachnida</taxon>
        <taxon>Acari</taxon>
        <taxon>Parasitiformes</taxon>
        <taxon>Ixodida</taxon>
        <taxon>Ixodoidea</taxon>
        <taxon>Ixodidae</taxon>
        <taxon>Ixodinae</taxon>
        <taxon>Ixodes</taxon>
    </lineage>
</organism>
<feature type="region of interest" description="Disordered" evidence="1">
    <location>
        <begin position="74"/>
        <end position="122"/>
    </location>
</feature>
<dbReference type="AlphaFoldDB" id="A0A131XRH1"/>
<protein>
    <submittedName>
        <fullName evidence="3">Putative conserved plasma membrane protein</fullName>
    </submittedName>
</protein>
<sequence>MTDVDRPIFVPPRKRSTNKSSPKIVSPLNNNAPSDQLRSSQGRSPSVAGTPDRTPEHDRAAAVCPLRPHRKASVEFQLDQVPEECDPDQWTTDRSQTTDNGSTDGELSSINERSSLRSGKGDRYVTMTGTIKRGKKKGTTIDMKVNISREELDEIESSIKDQKINADEDDDCFFGMSKGPHVLLLSLSLLPVVFVVAAANSFYVGTMTWYNILVVLIEKRSVFHKIFVSPFWIIFYPFLIVPAVLGLGLYAAVAQVSWEYARWKREIPDWEKGFYGWLCCLLHMEECSPYEVVVLTDVQQSDQCQQKKCTVDTPV</sequence>
<proteinExistence type="evidence at transcript level"/>
<feature type="region of interest" description="Disordered" evidence="1">
    <location>
        <begin position="1"/>
        <end position="60"/>
    </location>
</feature>